<comment type="function">
    <text evidence="11">Catalyzes the oxidation of 5,10-methylenetetrahydrofolate to 5,10-methenyltetrahydrofolate and then the hydrolysis of 5,10-methenyltetrahydrofolate to 10-formyltetrahydrofolate.</text>
</comment>
<dbReference type="AlphaFoldDB" id="A0A5A7NU21"/>
<name>A0A5A7NU21_9MICC</name>
<dbReference type="PRINTS" id="PR00085">
    <property type="entry name" value="THFDHDRGNASE"/>
</dbReference>
<feature type="binding site" evidence="11">
    <location>
        <position position="231"/>
    </location>
    <ligand>
        <name>NADP(+)</name>
        <dbReference type="ChEBI" id="CHEBI:58349"/>
    </ligand>
</feature>
<keyword evidence="6 11" id="KW-0521">NADP</keyword>
<accession>A0A5A7NU21</accession>
<evidence type="ECO:0000256" key="11">
    <source>
        <dbReference type="HAMAP-Rule" id="MF_01576"/>
    </source>
</evidence>
<feature type="domain" description="Tetrahydrofolate dehydrogenase/cyclohydrolase catalytic" evidence="12">
    <location>
        <begin position="7"/>
        <end position="120"/>
    </location>
</feature>
<dbReference type="HAMAP" id="MF_01576">
    <property type="entry name" value="THF_DHG_CYH"/>
    <property type="match status" value="1"/>
</dbReference>
<dbReference type="GO" id="GO:0035999">
    <property type="term" value="P:tetrahydrofolate interconversion"/>
    <property type="evidence" value="ECO:0007669"/>
    <property type="project" value="UniProtKB-UniRule"/>
</dbReference>
<keyword evidence="10 11" id="KW-0511">Multifunctional enzyme</keyword>
<evidence type="ECO:0000256" key="6">
    <source>
        <dbReference type="ARBA" id="ARBA00022857"/>
    </source>
</evidence>
<dbReference type="InterPro" id="IPR020631">
    <property type="entry name" value="THF_DH/CycHdrlase_NAD-bd_dom"/>
</dbReference>
<protein>
    <recommendedName>
        <fullName evidence="11">Bifunctional protein FolD</fullName>
    </recommendedName>
    <domain>
        <recommendedName>
            <fullName evidence="11">Methylenetetrahydrofolate dehydrogenase</fullName>
            <ecNumber evidence="11">1.5.1.5</ecNumber>
        </recommendedName>
    </domain>
    <domain>
        <recommendedName>
            <fullName evidence="11">Methenyltetrahydrofolate cyclohydrolase</fullName>
            <ecNumber evidence="11">3.5.4.9</ecNumber>
        </recommendedName>
    </domain>
</protein>
<comment type="subunit">
    <text evidence="11">Homodimer.</text>
</comment>
<dbReference type="GO" id="GO:0004488">
    <property type="term" value="F:methylenetetrahydrofolate dehydrogenase (NADP+) activity"/>
    <property type="evidence" value="ECO:0007669"/>
    <property type="project" value="UniProtKB-UniRule"/>
</dbReference>
<dbReference type="GO" id="GO:0009086">
    <property type="term" value="P:methionine biosynthetic process"/>
    <property type="evidence" value="ECO:0007669"/>
    <property type="project" value="UniProtKB-KW"/>
</dbReference>
<evidence type="ECO:0000256" key="10">
    <source>
        <dbReference type="ARBA" id="ARBA00023268"/>
    </source>
</evidence>
<proteinExistence type="inferred from homology"/>
<evidence type="ECO:0000256" key="7">
    <source>
        <dbReference type="ARBA" id="ARBA00023002"/>
    </source>
</evidence>
<dbReference type="Gene3D" id="3.40.50.720">
    <property type="entry name" value="NAD(P)-binding Rossmann-like Domain"/>
    <property type="match status" value="1"/>
</dbReference>
<dbReference type="UniPathway" id="UPA00193"/>
<keyword evidence="2 11" id="KW-0554">One-carbon metabolism</keyword>
<dbReference type="GO" id="GO:0005829">
    <property type="term" value="C:cytosol"/>
    <property type="evidence" value="ECO:0007669"/>
    <property type="project" value="TreeGrafter"/>
</dbReference>
<dbReference type="Gene3D" id="3.40.50.10860">
    <property type="entry name" value="Leucine Dehydrogenase, chain A, domain 1"/>
    <property type="match status" value="1"/>
</dbReference>
<dbReference type="InterPro" id="IPR000672">
    <property type="entry name" value="THF_DH/CycHdrlase"/>
</dbReference>
<keyword evidence="7 11" id="KW-0560">Oxidoreductase</keyword>
<dbReference type="GO" id="GO:0004477">
    <property type="term" value="F:methenyltetrahydrofolate cyclohydrolase activity"/>
    <property type="evidence" value="ECO:0007669"/>
    <property type="project" value="UniProtKB-UniRule"/>
</dbReference>
<dbReference type="CDD" id="cd01080">
    <property type="entry name" value="NAD_bind_m-THF_DH_Cyclohyd"/>
    <property type="match status" value="1"/>
</dbReference>
<evidence type="ECO:0000313" key="15">
    <source>
        <dbReference type="Proteomes" id="UP000325307"/>
    </source>
</evidence>
<keyword evidence="4 11" id="KW-0658">Purine biosynthesis</keyword>
<comment type="caution">
    <text evidence="11">Lacks conserved residue(s) required for the propagation of feature annotation.</text>
</comment>
<dbReference type="InterPro" id="IPR036291">
    <property type="entry name" value="NAD(P)-bd_dom_sf"/>
</dbReference>
<comment type="catalytic activity">
    <reaction evidence="11">
        <text>(6R)-5,10-methylene-5,6,7,8-tetrahydrofolate + NADP(+) = (6R)-5,10-methenyltetrahydrofolate + NADPH</text>
        <dbReference type="Rhea" id="RHEA:22812"/>
        <dbReference type="ChEBI" id="CHEBI:15636"/>
        <dbReference type="ChEBI" id="CHEBI:57455"/>
        <dbReference type="ChEBI" id="CHEBI:57783"/>
        <dbReference type="ChEBI" id="CHEBI:58349"/>
        <dbReference type="EC" id="1.5.1.5"/>
    </reaction>
</comment>
<evidence type="ECO:0000256" key="4">
    <source>
        <dbReference type="ARBA" id="ARBA00022755"/>
    </source>
</evidence>
<dbReference type="RefSeq" id="WP_149956928.1">
    <property type="nucleotide sequence ID" value="NZ_BKDJ01000008.1"/>
</dbReference>
<comment type="pathway">
    <text evidence="1 11">One-carbon metabolism; tetrahydrofolate interconversion.</text>
</comment>
<evidence type="ECO:0000259" key="12">
    <source>
        <dbReference type="Pfam" id="PF00763"/>
    </source>
</evidence>
<dbReference type="SUPFAM" id="SSF53223">
    <property type="entry name" value="Aminoacid dehydrogenase-like, N-terminal domain"/>
    <property type="match status" value="1"/>
</dbReference>
<dbReference type="OrthoDB" id="9803580at2"/>
<dbReference type="SUPFAM" id="SSF51735">
    <property type="entry name" value="NAD(P)-binding Rossmann-fold domains"/>
    <property type="match status" value="1"/>
</dbReference>
<dbReference type="Proteomes" id="UP000325307">
    <property type="component" value="Unassembled WGS sequence"/>
</dbReference>
<dbReference type="PANTHER" id="PTHR48099">
    <property type="entry name" value="C-1-TETRAHYDROFOLATE SYNTHASE, CYTOPLASMIC-RELATED"/>
    <property type="match status" value="1"/>
</dbReference>
<keyword evidence="9 11" id="KW-0486">Methionine biosynthesis</keyword>
<dbReference type="Pfam" id="PF02882">
    <property type="entry name" value="THF_DHG_CYH_C"/>
    <property type="match status" value="1"/>
</dbReference>
<comment type="similarity">
    <text evidence="11">Belongs to the tetrahydrofolate dehydrogenase/cyclohydrolase family.</text>
</comment>
<organism evidence="14 15">
    <name type="scientific">Zafaria cholistanensis</name>
    <dbReference type="NCBI Taxonomy" id="1682741"/>
    <lineage>
        <taxon>Bacteria</taxon>
        <taxon>Bacillati</taxon>
        <taxon>Actinomycetota</taxon>
        <taxon>Actinomycetes</taxon>
        <taxon>Micrococcales</taxon>
        <taxon>Micrococcaceae</taxon>
        <taxon>Zafaria</taxon>
    </lineage>
</organism>
<evidence type="ECO:0000256" key="8">
    <source>
        <dbReference type="ARBA" id="ARBA00023102"/>
    </source>
</evidence>
<dbReference type="GO" id="GO:0000105">
    <property type="term" value="P:L-histidine biosynthetic process"/>
    <property type="evidence" value="ECO:0007669"/>
    <property type="project" value="UniProtKB-KW"/>
</dbReference>
<feature type="binding site" evidence="11">
    <location>
        <begin position="165"/>
        <end position="167"/>
    </location>
    <ligand>
        <name>NADP(+)</name>
        <dbReference type="ChEBI" id="CHEBI:58349"/>
    </ligand>
</feature>
<keyword evidence="15" id="KW-1185">Reference proteome</keyword>
<dbReference type="EMBL" id="BKDJ01000008">
    <property type="protein sequence ID" value="GER23337.1"/>
    <property type="molecule type" value="Genomic_DNA"/>
</dbReference>
<evidence type="ECO:0000256" key="3">
    <source>
        <dbReference type="ARBA" id="ARBA00022605"/>
    </source>
</evidence>
<evidence type="ECO:0000256" key="2">
    <source>
        <dbReference type="ARBA" id="ARBA00022563"/>
    </source>
</evidence>
<dbReference type="InterPro" id="IPR020630">
    <property type="entry name" value="THF_DH/CycHdrlase_cat_dom"/>
</dbReference>
<reference evidence="14 15" key="1">
    <citation type="submission" date="2019-09" db="EMBL/GenBank/DDBJ databases">
        <title>Arthrobacter zafarii sp. nov., a moderately thermotolerant and halotolerant actinobacterium isolated from Cholistan desert soil of Pakistan.</title>
        <authorList>
            <person name="Amin A."/>
            <person name="Ahmed I."/>
            <person name="Khalid N."/>
            <person name="Schumann P."/>
            <person name="Busse H.J."/>
            <person name="Khan I.U."/>
            <person name="Li S."/>
            <person name="Li W.J."/>
        </authorList>
    </citation>
    <scope>NUCLEOTIDE SEQUENCE [LARGE SCALE GENOMIC DNA]</scope>
    <source>
        <strain evidence="14 15">NCCP-1664</strain>
    </source>
</reference>
<evidence type="ECO:0000313" key="14">
    <source>
        <dbReference type="EMBL" id="GER23337.1"/>
    </source>
</evidence>
<comment type="catalytic activity">
    <reaction evidence="11">
        <text>(6R)-5,10-methenyltetrahydrofolate + H2O = (6R)-10-formyltetrahydrofolate + H(+)</text>
        <dbReference type="Rhea" id="RHEA:23700"/>
        <dbReference type="ChEBI" id="CHEBI:15377"/>
        <dbReference type="ChEBI" id="CHEBI:15378"/>
        <dbReference type="ChEBI" id="CHEBI:57455"/>
        <dbReference type="ChEBI" id="CHEBI:195366"/>
        <dbReference type="EC" id="3.5.4.9"/>
    </reaction>
</comment>
<evidence type="ECO:0000256" key="9">
    <source>
        <dbReference type="ARBA" id="ARBA00023167"/>
    </source>
</evidence>
<evidence type="ECO:0000259" key="13">
    <source>
        <dbReference type="Pfam" id="PF02882"/>
    </source>
</evidence>
<dbReference type="Pfam" id="PF00763">
    <property type="entry name" value="THF_DHG_CYH"/>
    <property type="match status" value="1"/>
</dbReference>
<evidence type="ECO:0000256" key="5">
    <source>
        <dbReference type="ARBA" id="ARBA00022801"/>
    </source>
</evidence>
<keyword evidence="5 11" id="KW-0378">Hydrolase</keyword>
<feature type="domain" description="Tetrahydrofolate dehydrogenase/cyclohydrolase NAD(P)-binding" evidence="13">
    <location>
        <begin position="139"/>
        <end position="279"/>
    </location>
</feature>
<comment type="caution">
    <text evidence="14">The sequence shown here is derived from an EMBL/GenBank/DDBJ whole genome shotgun (WGS) entry which is preliminary data.</text>
</comment>
<dbReference type="GO" id="GO:0006164">
    <property type="term" value="P:purine nucleotide biosynthetic process"/>
    <property type="evidence" value="ECO:0007669"/>
    <property type="project" value="UniProtKB-KW"/>
</dbReference>
<dbReference type="InterPro" id="IPR046346">
    <property type="entry name" value="Aminoacid_DH-like_N_sf"/>
</dbReference>
<keyword evidence="3 11" id="KW-0028">Amino-acid biosynthesis</keyword>
<dbReference type="EC" id="1.5.1.5" evidence="11"/>
<dbReference type="PANTHER" id="PTHR48099:SF5">
    <property type="entry name" value="C-1-TETRAHYDROFOLATE SYNTHASE, CYTOPLASMIC"/>
    <property type="match status" value="1"/>
</dbReference>
<sequence length="299" mass="30073">MKALALAGPPVARQLRETTGANVRELHGRGITPRLAVVLATDNEATLWYVRSIARAAEKAGVECEVLDLGATAQAGEIAAVLRGLSTDDNTHGIILQTPLPPGVSADGLAAEISVDKDIDGANPLSLGRLTAGLPAFAPATARAVVEVLDHYGFPLAGKSVAVVGRSTVVGKPLLQLLLHRDAAVTVCHSRSQPLGRYTRDADVVVAAAGRAGLLTGSDIRPGAVVVDVGTNVQEDGQLVGDADPASVGEVAAALSPVPGGVGTVTTALLVLHTTEAALARARQPSLAASSPGGAGGHA</sequence>
<keyword evidence="8 11" id="KW-0368">Histidine biosynthesis</keyword>
<gene>
    <name evidence="14" type="primary">folD_1</name>
    <name evidence="11" type="synonym">folD</name>
    <name evidence="14" type="ORF">NCCP1664_18330</name>
</gene>
<dbReference type="EC" id="3.5.4.9" evidence="11"/>
<evidence type="ECO:0000256" key="1">
    <source>
        <dbReference type="ARBA" id="ARBA00004777"/>
    </source>
</evidence>